<sequence length="51" mass="6081">MKQNQLRKGIDELKQFYIRKLRDANVLNDSDKDPSSLTLSELANMYKFYQL</sequence>
<evidence type="ECO:0000313" key="1">
    <source>
        <dbReference type="EMBL" id="GGB34153.1"/>
    </source>
</evidence>
<proteinExistence type="predicted"/>
<organism evidence="1 2">
    <name type="scientific">Lentibacillus populi</name>
    <dbReference type="NCBI Taxonomy" id="1827502"/>
    <lineage>
        <taxon>Bacteria</taxon>
        <taxon>Bacillati</taxon>
        <taxon>Bacillota</taxon>
        <taxon>Bacilli</taxon>
        <taxon>Bacillales</taxon>
        <taxon>Bacillaceae</taxon>
        <taxon>Lentibacillus</taxon>
    </lineage>
</organism>
<name>A0A9W5TV64_9BACI</name>
<evidence type="ECO:0000313" key="2">
    <source>
        <dbReference type="Proteomes" id="UP000621492"/>
    </source>
</evidence>
<comment type="caution">
    <text evidence="1">The sequence shown here is derived from an EMBL/GenBank/DDBJ whole genome shotgun (WGS) entry which is preliminary data.</text>
</comment>
<gene>
    <name evidence="1" type="ORF">GCM10011409_09490</name>
</gene>
<reference evidence="1" key="2">
    <citation type="submission" date="2020-09" db="EMBL/GenBank/DDBJ databases">
        <authorList>
            <person name="Sun Q."/>
            <person name="Zhou Y."/>
        </authorList>
    </citation>
    <scope>NUCLEOTIDE SEQUENCE</scope>
    <source>
        <strain evidence="1">CGMCC 1.15454</strain>
    </source>
</reference>
<protein>
    <recommendedName>
        <fullName evidence="3">Fur-regulated basic protein FbpA</fullName>
    </recommendedName>
</protein>
<dbReference type="Pfam" id="PF13076">
    <property type="entry name" value="Fur_reg_FbpA"/>
    <property type="match status" value="1"/>
</dbReference>
<accession>A0A9W5TV64</accession>
<keyword evidence="2" id="KW-1185">Reference proteome</keyword>
<dbReference type="Proteomes" id="UP000621492">
    <property type="component" value="Unassembled WGS sequence"/>
</dbReference>
<reference evidence="1" key="1">
    <citation type="journal article" date="2014" name="Int. J. Syst. Evol. Microbiol.">
        <title>Complete genome sequence of Corynebacterium casei LMG S-19264T (=DSM 44701T), isolated from a smear-ripened cheese.</title>
        <authorList>
            <consortium name="US DOE Joint Genome Institute (JGI-PGF)"/>
            <person name="Walter F."/>
            <person name="Albersmeier A."/>
            <person name="Kalinowski J."/>
            <person name="Ruckert C."/>
        </authorList>
    </citation>
    <scope>NUCLEOTIDE SEQUENCE</scope>
    <source>
        <strain evidence="1">CGMCC 1.15454</strain>
    </source>
</reference>
<evidence type="ECO:0008006" key="3">
    <source>
        <dbReference type="Google" id="ProtNLM"/>
    </source>
</evidence>
<dbReference type="EMBL" id="BMJD01000004">
    <property type="protein sequence ID" value="GGB34153.1"/>
    <property type="molecule type" value="Genomic_DNA"/>
</dbReference>
<dbReference type="AlphaFoldDB" id="A0A9W5TV64"/>
<dbReference type="InterPro" id="IPR025072">
    <property type="entry name" value="Fur_reg_FbpA"/>
</dbReference>